<dbReference type="AlphaFoldDB" id="A0A411PKN2"/>
<dbReference type="OrthoDB" id="6028447at2"/>
<protein>
    <recommendedName>
        <fullName evidence="3">EF-hand domain-containing protein</fullName>
    </recommendedName>
</protein>
<proteinExistence type="predicted"/>
<evidence type="ECO:0000313" key="1">
    <source>
        <dbReference type="EMBL" id="QBF84077.1"/>
    </source>
</evidence>
<reference evidence="1 2" key="1">
    <citation type="submission" date="2019-02" db="EMBL/GenBank/DDBJ databases">
        <title>Shewanella sp. D4-2 isolated from Dokdo Island.</title>
        <authorList>
            <person name="Baek K."/>
        </authorList>
    </citation>
    <scope>NUCLEOTIDE SEQUENCE [LARGE SCALE GENOMIC DNA]</scope>
    <source>
        <strain evidence="1 2">D4-2</strain>
    </source>
</reference>
<dbReference type="RefSeq" id="WP_130601827.1">
    <property type="nucleotide sequence ID" value="NZ_CP036200.1"/>
</dbReference>
<dbReference type="PROSITE" id="PS00018">
    <property type="entry name" value="EF_HAND_1"/>
    <property type="match status" value="1"/>
</dbReference>
<dbReference type="KEGG" id="smai:EXU30_16390"/>
<evidence type="ECO:0008006" key="3">
    <source>
        <dbReference type="Google" id="ProtNLM"/>
    </source>
</evidence>
<dbReference type="EMBL" id="CP036200">
    <property type="protein sequence ID" value="QBF84077.1"/>
    <property type="molecule type" value="Genomic_DNA"/>
</dbReference>
<dbReference type="Proteomes" id="UP000291106">
    <property type="component" value="Chromosome"/>
</dbReference>
<dbReference type="InterPro" id="IPR018247">
    <property type="entry name" value="EF_Hand_1_Ca_BS"/>
</dbReference>
<evidence type="ECO:0000313" key="2">
    <source>
        <dbReference type="Proteomes" id="UP000291106"/>
    </source>
</evidence>
<gene>
    <name evidence="1" type="ORF">EXU30_16390</name>
</gene>
<organism evidence="1 2">
    <name type="scientific">Shewanella maritima</name>
    <dbReference type="NCBI Taxonomy" id="2520507"/>
    <lineage>
        <taxon>Bacteria</taxon>
        <taxon>Pseudomonadati</taxon>
        <taxon>Pseudomonadota</taxon>
        <taxon>Gammaproteobacteria</taxon>
        <taxon>Alteromonadales</taxon>
        <taxon>Shewanellaceae</taxon>
        <taxon>Shewanella</taxon>
    </lineage>
</organism>
<accession>A0A411PKN2</accession>
<name>A0A411PKN2_9GAMM</name>
<keyword evidence="2" id="KW-1185">Reference proteome</keyword>
<sequence>MKKFKFTFVILFAALGMYIYSIVTAPIPYSVIDQDNSGIVSLDEISELTNLKVRTLIKTGEICRQYYWQHPDDTVHQVCEPSTASN</sequence>